<evidence type="ECO:0000313" key="3">
    <source>
        <dbReference type="EMBL" id="RVE11688.1"/>
    </source>
</evidence>
<feature type="compositionally biased region" description="Basic and acidic residues" evidence="1">
    <location>
        <begin position="101"/>
        <end position="110"/>
    </location>
</feature>
<gene>
    <name evidence="2" type="ORF">C3F40_16010</name>
    <name evidence="3" type="ORF">CIG67_15530</name>
</gene>
<accession>A0A2I8SLM5</accession>
<evidence type="ECO:0000313" key="5">
    <source>
        <dbReference type="Proteomes" id="UP000288459"/>
    </source>
</evidence>
<protein>
    <submittedName>
        <fullName evidence="3">Uncharacterized protein</fullName>
    </submittedName>
</protein>
<dbReference type="Proteomes" id="UP000288459">
    <property type="component" value="Unassembled WGS sequence"/>
</dbReference>
<dbReference type="RefSeq" id="WP_001514719.1">
    <property type="nucleotide sequence ID" value="NZ_BFLJ01000104.1"/>
</dbReference>
<name>A0A2I8SLM5_ECOLX</name>
<evidence type="ECO:0000313" key="2">
    <source>
        <dbReference type="EMBL" id="AUY03135.1"/>
    </source>
</evidence>
<proteinExistence type="predicted"/>
<dbReference type="AlphaFoldDB" id="A0A2I8SLM5"/>
<evidence type="ECO:0000256" key="1">
    <source>
        <dbReference type="SAM" id="MobiDB-lite"/>
    </source>
</evidence>
<dbReference type="EMBL" id="CP026399">
    <property type="protein sequence ID" value="AUY03135.1"/>
    <property type="molecule type" value="Genomic_DNA"/>
</dbReference>
<reference evidence="2 4" key="2">
    <citation type="journal article" date="2018" name="MBio">
        <title>Genomic Analysis of Hospital Plumbing Reveals Diverse Reservoir of Bacterial Plasmids Conferring Carbapenem Resistance.</title>
        <authorList>
            <consortium name="NISC Comparative Sequencing Program"/>
            <person name="Weingarten R.A."/>
            <person name="Johnson R.C."/>
            <person name="Conlan S."/>
            <person name="Ramsburg A.M."/>
            <person name="Dekker J.P."/>
            <person name="Lau A.F."/>
            <person name="Khil P."/>
            <person name="Odom R.T."/>
            <person name="Deming C."/>
            <person name="Park M."/>
            <person name="Thomas P.J."/>
            <person name="Henderson D.K."/>
            <person name="Palmore T.N."/>
            <person name="Segre J.A."/>
            <person name="Frank K.M."/>
        </authorList>
    </citation>
    <scope>NUCLEOTIDE SEQUENCE [LARGE SCALE GENOMIC DNA]</scope>
    <source>
        <strain evidence="2 4">ECONIH4</strain>
    </source>
</reference>
<dbReference type="Proteomes" id="UP000239554">
    <property type="component" value="Chromosome"/>
</dbReference>
<feature type="region of interest" description="Disordered" evidence="1">
    <location>
        <begin position="101"/>
        <end position="122"/>
    </location>
</feature>
<reference evidence="3 5" key="1">
    <citation type="submission" date="2017-08" db="EMBL/GenBank/DDBJ databases">
        <title>Sequencing of Escherichia coli CCPM 6219.</title>
        <authorList>
            <person name="Liu S.-L."/>
            <person name="Zhou Y.-J."/>
            <person name="Zhao M.-F."/>
        </authorList>
    </citation>
    <scope>NUCLEOTIDE SEQUENCE [LARGE SCALE GENOMIC DNA]</scope>
    <source>
        <strain evidence="3 5">CCPM 6219</strain>
    </source>
</reference>
<dbReference type="EMBL" id="NPIM01000142">
    <property type="protein sequence ID" value="RVE11688.1"/>
    <property type="molecule type" value="Genomic_DNA"/>
</dbReference>
<sequence length="169" mass="19830">MFDEEQREQEVIDFISNKIKRCRKCGNELHYKEKYYFNDRICCTCKGLKPFDAPEDIALSESCEPEPARLADEGHDARTSTERELFSRYPEWQLMNERAAKKWREEHPPEESSLPSSRSAVNSAGPLSVERINELMAKYDASEAVDIRQEELISLLWEVLYHRKINPVF</sequence>
<organism evidence="3 5">
    <name type="scientific">Escherichia coli</name>
    <dbReference type="NCBI Taxonomy" id="562"/>
    <lineage>
        <taxon>Bacteria</taxon>
        <taxon>Pseudomonadati</taxon>
        <taxon>Pseudomonadota</taxon>
        <taxon>Gammaproteobacteria</taxon>
        <taxon>Enterobacterales</taxon>
        <taxon>Enterobacteriaceae</taxon>
        <taxon>Escherichia</taxon>
    </lineage>
</organism>
<evidence type="ECO:0000313" key="4">
    <source>
        <dbReference type="Proteomes" id="UP000239554"/>
    </source>
</evidence>